<dbReference type="AlphaFoldDB" id="A0A6S7KMV4"/>
<keyword evidence="3" id="KW-0325">Glycoprotein</keyword>
<gene>
    <name evidence="4" type="ORF">PACLA_8A088254</name>
</gene>
<dbReference type="GO" id="GO:0008239">
    <property type="term" value="F:dipeptidyl-peptidase activity"/>
    <property type="evidence" value="ECO:0007669"/>
    <property type="project" value="TreeGrafter"/>
</dbReference>
<feature type="non-terminal residue" evidence="4">
    <location>
        <position position="56"/>
    </location>
</feature>
<dbReference type="InterPro" id="IPR050278">
    <property type="entry name" value="Serine_Prot_S9B/DPPIV"/>
</dbReference>
<protein>
    <submittedName>
        <fullName evidence="4">Venom dipeptidyl peptidase 4 isoform X2</fullName>
    </submittedName>
</protein>
<dbReference type="InterPro" id="IPR001375">
    <property type="entry name" value="Peptidase_S9_cat"/>
</dbReference>
<dbReference type="OrthoDB" id="16520at2759"/>
<evidence type="ECO:0000256" key="2">
    <source>
        <dbReference type="ARBA" id="ARBA00022825"/>
    </source>
</evidence>
<evidence type="ECO:0000313" key="4">
    <source>
        <dbReference type="EMBL" id="CAB4045518.1"/>
    </source>
</evidence>
<dbReference type="GO" id="GO:0008236">
    <property type="term" value="F:serine-type peptidase activity"/>
    <property type="evidence" value="ECO:0007669"/>
    <property type="project" value="UniProtKB-KW"/>
</dbReference>
<keyword evidence="2" id="KW-0720">Serine protease</keyword>
<dbReference type="EMBL" id="CACRXK020039987">
    <property type="protein sequence ID" value="CAB4045518.1"/>
    <property type="molecule type" value="Genomic_DNA"/>
</dbReference>
<dbReference type="GO" id="GO:0004177">
    <property type="term" value="F:aminopeptidase activity"/>
    <property type="evidence" value="ECO:0007669"/>
    <property type="project" value="UniProtKB-KW"/>
</dbReference>
<dbReference type="Gene3D" id="3.40.50.1820">
    <property type="entry name" value="alpha/beta hydrolase"/>
    <property type="match status" value="1"/>
</dbReference>
<dbReference type="SUPFAM" id="SSF53474">
    <property type="entry name" value="alpha/beta-Hydrolases"/>
    <property type="match status" value="1"/>
</dbReference>
<proteinExistence type="predicted"/>
<keyword evidence="1" id="KW-0378">Hydrolase</keyword>
<evidence type="ECO:0000256" key="3">
    <source>
        <dbReference type="ARBA" id="ARBA00023180"/>
    </source>
</evidence>
<dbReference type="GO" id="GO:0006508">
    <property type="term" value="P:proteolysis"/>
    <property type="evidence" value="ECO:0007669"/>
    <property type="project" value="InterPro"/>
</dbReference>
<dbReference type="GO" id="GO:0005886">
    <property type="term" value="C:plasma membrane"/>
    <property type="evidence" value="ECO:0007669"/>
    <property type="project" value="TreeGrafter"/>
</dbReference>
<dbReference type="InterPro" id="IPR029058">
    <property type="entry name" value="AB_hydrolase_fold"/>
</dbReference>
<feature type="non-terminal residue" evidence="4">
    <location>
        <position position="1"/>
    </location>
</feature>
<dbReference type="Pfam" id="PF00326">
    <property type="entry name" value="Peptidase_S9"/>
    <property type="match status" value="1"/>
</dbReference>
<dbReference type="PANTHER" id="PTHR11731">
    <property type="entry name" value="PROTEASE FAMILY S9B,C DIPEPTIDYL-PEPTIDASE IV-RELATED"/>
    <property type="match status" value="1"/>
</dbReference>
<dbReference type="PANTHER" id="PTHR11731:SF200">
    <property type="entry name" value="DIPEPTIDYL PEPTIDASE 10, ISOFORM B"/>
    <property type="match status" value="1"/>
</dbReference>
<organism evidence="4 5">
    <name type="scientific">Paramuricea clavata</name>
    <name type="common">Red gorgonian</name>
    <name type="synonym">Violescent sea-whip</name>
    <dbReference type="NCBI Taxonomy" id="317549"/>
    <lineage>
        <taxon>Eukaryota</taxon>
        <taxon>Metazoa</taxon>
        <taxon>Cnidaria</taxon>
        <taxon>Anthozoa</taxon>
        <taxon>Octocorallia</taxon>
        <taxon>Malacalcyonacea</taxon>
        <taxon>Plexauridae</taxon>
        <taxon>Paramuricea</taxon>
    </lineage>
</organism>
<keyword evidence="1" id="KW-0645">Protease</keyword>
<reference evidence="4" key="1">
    <citation type="submission" date="2020-04" db="EMBL/GenBank/DDBJ databases">
        <authorList>
            <person name="Alioto T."/>
            <person name="Alioto T."/>
            <person name="Gomez Garrido J."/>
        </authorList>
    </citation>
    <scope>NUCLEOTIDE SEQUENCE</scope>
    <source>
        <strain evidence="4">A484AB</strain>
    </source>
</reference>
<accession>A0A6S7KMV4</accession>
<keyword evidence="5" id="KW-1185">Reference proteome</keyword>
<dbReference type="Proteomes" id="UP001152795">
    <property type="component" value="Unassembled WGS sequence"/>
</dbReference>
<keyword evidence="1" id="KW-0031">Aminopeptidase</keyword>
<sequence>SYGGFLTSYILSTQDGRVFQSGVAVAPVTDWRYYDSIYTERYMGMPNKNDNLIGYE</sequence>
<comment type="caution">
    <text evidence="4">The sequence shown here is derived from an EMBL/GenBank/DDBJ whole genome shotgun (WGS) entry which is preliminary data.</text>
</comment>
<evidence type="ECO:0000256" key="1">
    <source>
        <dbReference type="ARBA" id="ARBA00022438"/>
    </source>
</evidence>
<name>A0A6S7KMV4_PARCT</name>
<evidence type="ECO:0000313" key="5">
    <source>
        <dbReference type="Proteomes" id="UP001152795"/>
    </source>
</evidence>